<dbReference type="SUPFAM" id="SSF48726">
    <property type="entry name" value="Immunoglobulin"/>
    <property type="match status" value="2"/>
</dbReference>
<evidence type="ECO:0000259" key="8">
    <source>
        <dbReference type="PROSITE" id="PS50835"/>
    </source>
</evidence>
<sequence length="661" mass="73263">MALQAKCIRRALCLFVFIILVRGFHELTIEYNKTINVIAGQSISLKCILENKENLTISMIDWTKEVNGHPELIVITNGRNISHGKNYTSFQFESKSIHSSKNRNGNLFIPNLKASDTGKYTCSFSTFPLGNAKVYMNLNVANEVDLQENAVEQLNVFEVMLNSIIQIPCGFNAGAKHNFTLEWLTKENGTEERLIYANRFENEINNITQYIDRISLGRNYSLRINSSMTVDERDFICRVETSYDSGFTIINKVNIFAEPKTPQINEVLDYTDLNNVHLTATCVSAEAFPKPNITWYLDGNPLRNGANGSNITSEISLDAKGLYKVKTKLLLLTEYDQWKNLWCEAMFSLPSNKMEAISSRKIQHQKDLGSIEFTPYDQYEVFAGSDLNVLCHSNSSATLQYKWTKDNRTVSSSDLLTMKNVTEETAGIYTCSVNIPGTNLSSHGNIVVTFKDNYTPPTKVTSETLFPAASSKGTESYTSSNFIIGIGPSSGTDSFTTFEPSNHTEATETIQPSPRIGLSVSTEASIGTASSTISDSLTINSTSITIQPLASNGPSININSSISNEPTITDQSNLITQTSTSRELISTVKLGSEEESEGTVSVAIVVSIIVILIMCTALAMYLIKRWQSRKIYEVNQVQDFGGAQAKNSGMDLHHLNPLHHQ</sequence>
<feature type="domain" description="Ig-like" evidence="8">
    <location>
        <begin position="369"/>
        <end position="441"/>
    </location>
</feature>
<dbReference type="PROSITE" id="PS50835">
    <property type="entry name" value="IG_LIKE"/>
    <property type="match status" value="3"/>
</dbReference>
<dbReference type="RefSeq" id="XP_007908817.1">
    <property type="nucleotide sequence ID" value="XM_007910626.1"/>
</dbReference>
<reference evidence="9 11" key="3">
    <citation type="journal article" date="2014" name="Nature">
        <title>Elephant shark genome provides unique insights into gnathostome evolution.</title>
        <authorList>
            <consortium name="International Elephant Shark Genome Sequencing Consortium"/>
            <person name="Venkatesh B."/>
            <person name="Lee A.P."/>
            <person name="Ravi V."/>
            <person name="Maurya A.K."/>
            <person name="Lian M.M."/>
            <person name="Swann J.B."/>
            <person name="Ohta Y."/>
            <person name="Flajnik M.F."/>
            <person name="Sutoh Y."/>
            <person name="Kasahara M."/>
            <person name="Hoon S."/>
            <person name="Gangu V."/>
            <person name="Roy S.W."/>
            <person name="Irimia M."/>
            <person name="Korzh V."/>
            <person name="Kondrychyn I."/>
            <person name="Lim Z.W."/>
            <person name="Tay B.H."/>
            <person name="Tohari S."/>
            <person name="Kong K.W."/>
            <person name="Ho S."/>
            <person name="Lorente-Galdos B."/>
            <person name="Quilez J."/>
            <person name="Marques-Bonet T."/>
            <person name="Raney B.J."/>
            <person name="Ingham P.W."/>
            <person name="Tay A."/>
            <person name="Hillier L.W."/>
            <person name="Minx P."/>
            <person name="Boehm T."/>
            <person name="Wilson R.K."/>
            <person name="Brenner S."/>
            <person name="Warren W.C."/>
        </authorList>
    </citation>
    <scope>NUCLEOTIDE SEQUENCE</scope>
    <source>
        <tissue evidence="9">Intestine</tissue>
    </source>
</reference>
<dbReference type="Proteomes" id="UP000314986">
    <property type="component" value="Unassembled WGS sequence"/>
</dbReference>
<evidence type="ECO:0000313" key="9">
    <source>
        <dbReference type="EMBL" id="AFO97369.1"/>
    </source>
</evidence>
<organism evidence="9">
    <name type="scientific">Callorhinchus milii</name>
    <name type="common">Ghost shark</name>
    <dbReference type="NCBI Taxonomy" id="7868"/>
    <lineage>
        <taxon>Eukaryota</taxon>
        <taxon>Metazoa</taxon>
        <taxon>Chordata</taxon>
        <taxon>Craniata</taxon>
        <taxon>Vertebrata</taxon>
        <taxon>Chondrichthyes</taxon>
        <taxon>Holocephali</taxon>
        <taxon>Chimaeriformes</taxon>
        <taxon>Callorhinchidae</taxon>
        <taxon>Callorhinchus</taxon>
    </lineage>
</organism>
<dbReference type="SMART" id="SM00409">
    <property type="entry name" value="IG"/>
    <property type="match status" value="3"/>
</dbReference>
<dbReference type="OrthoDB" id="9944279at2759"/>
<dbReference type="GeneID" id="103190021"/>
<dbReference type="KEGG" id="cmk:103190021"/>
<keyword evidence="11" id="KW-1185">Reference proteome</keyword>
<accession>V9KHJ5</accession>
<feature type="transmembrane region" description="Helical" evidence="6">
    <location>
        <begin position="600"/>
        <end position="623"/>
    </location>
</feature>
<evidence type="ECO:0000256" key="4">
    <source>
        <dbReference type="ARBA" id="ARBA00023136"/>
    </source>
</evidence>
<reference evidence="11" key="1">
    <citation type="journal article" date="2006" name="Science">
        <title>Ancient noncoding elements conserved in the human genome.</title>
        <authorList>
            <person name="Venkatesh B."/>
            <person name="Kirkness E.F."/>
            <person name="Loh Y.H."/>
            <person name="Halpern A.L."/>
            <person name="Lee A.P."/>
            <person name="Johnson J."/>
            <person name="Dandona N."/>
            <person name="Viswanathan L.D."/>
            <person name="Tay A."/>
            <person name="Venter J.C."/>
            <person name="Strausberg R.L."/>
            <person name="Brenner S."/>
        </authorList>
    </citation>
    <scope>NUCLEOTIDE SEQUENCE [LARGE SCALE GENOMIC DNA]</scope>
</reference>
<evidence type="ECO:0000256" key="5">
    <source>
        <dbReference type="ARBA" id="ARBA00023157"/>
    </source>
</evidence>
<evidence type="ECO:0000256" key="1">
    <source>
        <dbReference type="ARBA" id="ARBA00004167"/>
    </source>
</evidence>
<feature type="domain" description="Ig-like" evidence="8">
    <location>
        <begin position="262"/>
        <end position="363"/>
    </location>
</feature>
<dbReference type="GeneTree" id="ENSGT00390000003446"/>
<dbReference type="EMBL" id="JW864852">
    <property type="protein sequence ID" value="AFO97369.1"/>
    <property type="molecule type" value="mRNA"/>
</dbReference>
<evidence type="ECO:0000256" key="6">
    <source>
        <dbReference type="SAM" id="Phobius"/>
    </source>
</evidence>
<dbReference type="GO" id="GO:0007160">
    <property type="term" value="P:cell-matrix adhesion"/>
    <property type="evidence" value="ECO:0007669"/>
    <property type="project" value="TreeGrafter"/>
</dbReference>
<dbReference type="GO" id="GO:0016020">
    <property type="term" value="C:membrane"/>
    <property type="evidence" value="ECO:0007669"/>
    <property type="project" value="UniProtKB-SubCell"/>
</dbReference>
<keyword evidence="5" id="KW-1015">Disulfide bond</keyword>
<protein>
    <submittedName>
        <fullName evidence="9">T-cell surface protein tactile-like protein</fullName>
    </submittedName>
</protein>
<dbReference type="InterPro" id="IPR042381">
    <property type="entry name" value="CD96"/>
</dbReference>
<dbReference type="SMART" id="SM00408">
    <property type="entry name" value="IGc2"/>
    <property type="match status" value="3"/>
</dbReference>
<evidence type="ECO:0000313" key="10">
    <source>
        <dbReference type="Ensembl" id="ENSCMIP00000035017.1"/>
    </source>
</evidence>
<keyword evidence="2 6" id="KW-0812">Transmembrane</keyword>
<dbReference type="GO" id="GO:0006954">
    <property type="term" value="P:inflammatory response"/>
    <property type="evidence" value="ECO:0007669"/>
    <property type="project" value="TreeGrafter"/>
</dbReference>
<dbReference type="OMA" id="QIENKSM"/>
<evidence type="ECO:0000313" key="11">
    <source>
        <dbReference type="Proteomes" id="UP000314986"/>
    </source>
</evidence>
<evidence type="ECO:0000256" key="3">
    <source>
        <dbReference type="ARBA" id="ARBA00022989"/>
    </source>
</evidence>
<dbReference type="InterPro" id="IPR007110">
    <property type="entry name" value="Ig-like_dom"/>
</dbReference>
<dbReference type="InterPro" id="IPR036179">
    <property type="entry name" value="Ig-like_dom_sf"/>
</dbReference>
<dbReference type="InterPro" id="IPR013162">
    <property type="entry name" value="CD80_C2-set"/>
</dbReference>
<dbReference type="InterPro" id="IPR013106">
    <property type="entry name" value="Ig_V-set"/>
</dbReference>
<reference evidence="10" key="4">
    <citation type="submission" date="2025-05" db="UniProtKB">
        <authorList>
            <consortium name="Ensembl"/>
        </authorList>
    </citation>
    <scope>IDENTIFICATION</scope>
</reference>
<feature type="signal peptide" evidence="7">
    <location>
        <begin position="1"/>
        <end position="23"/>
    </location>
</feature>
<feature type="domain" description="Ig-like" evidence="8">
    <location>
        <begin position="25"/>
        <end position="141"/>
    </location>
</feature>
<evidence type="ECO:0000256" key="2">
    <source>
        <dbReference type="ARBA" id="ARBA00022692"/>
    </source>
</evidence>
<dbReference type="InterPro" id="IPR003598">
    <property type="entry name" value="Ig_sub2"/>
</dbReference>
<dbReference type="Pfam" id="PF08205">
    <property type="entry name" value="C2-set_2"/>
    <property type="match status" value="1"/>
</dbReference>
<reference evidence="11" key="2">
    <citation type="journal article" date="2007" name="PLoS Biol.">
        <title>Survey sequencing and comparative analysis of the elephant shark (Callorhinchus milii) genome.</title>
        <authorList>
            <person name="Venkatesh B."/>
            <person name="Kirkness E.F."/>
            <person name="Loh Y.H."/>
            <person name="Halpern A.L."/>
            <person name="Lee A.P."/>
            <person name="Johnson J."/>
            <person name="Dandona N."/>
            <person name="Viswanathan L.D."/>
            <person name="Tay A."/>
            <person name="Venter J.C."/>
            <person name="Strausberg R.L."/>
            <person name="Brenner S."/>
        </authorList>
    </citation>
    <scope>NUCLEOTIDE SEQUENCE [LARGE SCALE GENOMIC DNA]</scope>
</reference>
<name>V9KHJ5_CALMI</name>
<dbReference type="Pfam" id="PF07686">
    <property type="entry name" value="V-set"/>
    <property type="match status" value="1"/>
</dbReference>
<dbReference type="InterPro" id="IPR003599">
    <property type="entry name" value="Ig_sub"/>
</dbReference>
<keyword evidence="3 6" id="KW-1133">Transmembrane helix</keyword>
<keyword evidence="7" id="KW-0732">Signal</keyword>
<comment type="subcellular location">
    <subcellularLocation>
        <location evidence="1">Membrane</location>
        <topology evidence="1">Single-pass membrane protein</topology>
    </subcellularLocation>
</comment>
<keyword evidence="4 6" id="KW-0472">Membrane</keyword>
<proteinExistence type="evidence at transcript level"/>
<dbReference type="AlphaFoldDB" id="V9KHJ5"/>
<dbReference type="PANTHER" id="PTHR15317">
    <property type="entry name" value="T-CELL SURFACE PROTEIN TACTILE"/>
    <property type="match status" value="1"/>
</dbReference>
<evidence type="ECO:0000256" key="7">
    <source>
        <dbReference type="SAM" id="SignalP"/>
    </source>
</evidence>
<feature type="chain" id="PRO_5044739518" evidence="7">
    <location>
        <begin position="24"/>
        <end position="661"/>
    </location>
</feature>
<dbReference type="Ensembl" id="ENSCMIT00000035539.1">
    <property type="protein sequence ID" value="ENSCMIP00000035017.1"/>
    <property type="gene ID" value="ENSCMIG00000014845.1"/>
</dbReference>
<gene>
    <name evidence="10" type="primary">LOC103190021</name>
</gene>
<dbReference type="Gene3D" id="2.60.40.10">
    <property type="entry name" value="Immunoglobulins"/>
    <property type="match status" value="4"/>
</dbReference>
<dbReference type="Pfam" id="PF13895">
    <property type="entry name" value="Ig_2"/>
    <property type="match status" value="1"/>
</dbReference>
<dbReference type="InterPro" id="IPR013783">
    <property type="entry name" value="Ig-like_fold"/>
</dbReference>
<dbReference type="PANTHER" id="PTHR15317:SF1">
    <property type="entry name" value="T-CELL SURFACE PROTEIN TACTILE"/>
    <property type="match status" value="1"/>
</dbReference>